<protein>
    <submittedName>
        <fullName evidence="1">Uncharacterized protein</fullName>
    </submittedName>
</protein>
<evidence type="ECO:0000313" key="2">
    <source>
        <dbReference type="Proteomes" id="UP000091857"/>
    </source>
</evidence>
<comment type="caution">
    <text evidence="1">The sequence shown here is derived from an EMBL/GenBank/DDBJ whole genome shotgun (WGS) entry which is preliminary data.</text>
</comment>
<gene>
    <name evidence="1" type="ORF">MANES_04G028500v8</name>
</gene>
<proteinExistence type="predicted"/>
<dbReference type="EMBL" id="CM004390">
    <property type="protein sequence ID" value="KAG8655327.1"/>
    <property type="molecule type" value="Genomic_DNA"/>
</dbReference>
<accession>A0ACB7HRT2</accession>
<keyword evidence="2" id="KW-1185">Reference proteome</keyword>
<reference evidence="2" key="1">
    <citation type="journal article" date="2016" name="Nat. Biotechnol.">
        <title>Sequencing wild and cultivated cassava and related species reveals extensive interspecific hybridization and genetic diversity.</title>
        <authorList>
            <person name="Bredeson J.V."/>
            <person name="Lyons J.B."/>
            <person name="Prochnik S.E."/>
            <person name="Wu G.A."/>
            <person name="Ha C.M."/>
            <person name="Edsinger-Gonzales E."/>
            <person name="Grimwood J."/>
            <person name="Schmutz J."/>
            <person name="Rabbi I.Y."/>
            <person name="Egesi C."/>
            <person name="Nauluvula P."/>
            <person name="Lebot V."/>
            <person name="Ndunguru J."/>
            <person name="Mkamilo G."/>
            <person name="Bart R.S."/>
            <person name="Setter T.L."/>
            <person name="Gleadow R.M."/>
            <person name="Kulakow P."/>
            <person name="Ferguson M.E."/>
            <person name="Rounsley S."/>
            <person name="Rokhsar D.S."/>
        </authorList>
    </citation>
    <scope>NUCLEOTIDE SEQUENCE [LARGE SCALE GENOMIC DNA]</scope>
    <source>
        <strain evidence="2">cv. AM560-2</strain>
    </source>
</reference>
<sequence>MKLCNSNFLILFVTLLFIFFTTCQGANSKLFREYIGAESESIKLSHVPINSDVEFHFIISFAIDYTSLENPSPTNGKFNPFWASSHVTPQEIASIKHKNPNVKIAVSLGGDTIGHKKAYFAPKSINSWVKNAISSLTHMIKHYNIDGIDIDYEHFRSDPDTFSECIGRLITSLKRSGTISFSSIAPYDDDGEVQSHYLQLWKQYGNEIDYVNFQFYAYERISPSQFVKHFNKQAAHYGGGQILASFISGGGSGGLSPDEGFFEACQELREQEKLGGIFIWSADDSKKHGFKGEKEAQAFLAD</sequence>
<evidence type="ECO:0000313" key="1">
    <source>
        <dbReference type="EMBL" id="KAG8655327.1"/>
    </source>
</evidence>
<dbReference type="Proteomes" id="UP000091857">
    <property type="component" value="Chromosome 4"/>
</dbReference>
<name>A0ACB7HRT2_MANES</name>
<organism evidence="1 2">
    <name type="scientific">Manihot esculenta</name>
    <name type="common">Cassava</name>
    <name type="synonym">Jatropha manihot</name>
    <dbReference type="NCBI Taxonomy" id="3983"/>
    <lineage>
        <taxon>Eukaryota</taxon>
        <taxon>Viridiplantae</taxon>
        <taxon>Streptophyta</taxon>
        <taxon>Embryophyta</taxon>
        <taxon>Tracheophyta</taxon>
        <taxon>Spermatophyta</taxon>
        <taxon>Magnoliopsida</taxon>
        <taxon>eudicotyledons</taxon>
        <taxon>Gunneridae</taxon>
        <taxon>Pentapetalae</taxon>
        <taxon>rosids</taxon>
        <taxon>fabids</taxon>
        <taxon>Malpighiales</taxon>
        <taxon>Euphorbiaceae</taxon>
        <taxon>Crotonoideae</taxon>
        <taxon>Manihoteae</taxon>
        <taxon>Manihot</taxon>
    </lineage>
</organism>